<sequence length="502" mass="57580">MDAFRNTVDDCGMRDMGFKGSVFTWRKGTNPETYIRERLDRFLADGEWCSMFPYYEVRHFPIYHSDHAPIMVSASNYYERGTVERVFKFEALWLSNEDCGKVVQEAWMGSACLQAAQRLLNCAESLSAWAAKTFGSVKKKIKQTKEKLREAQGGFPDAAMFEQSRANELKDGDKNTSYFHQEASNRQHINKHDTILEARRGYDPSYSWRSLWGSKSLLLDGLQWRIGHGCNVKVWLDNWLPDNIVPEHGVSYDPDLRVTDLIDYQCSEWKVDVLQQLFSPEICDIIQQLPLSCTLPDDAHFWWLKKNGEYSVKSRYWPSILGVVQCTSAGRNAVSYGKRCGVWEVHPPKLRHFVWQACKGGMVVKKELCRRHIAADSFCDSCGMGDESVTHALFDCINVQQAWQVGDFGDLLKDAKHLSAFSDIFMWLAGKVDKTELHDLMTIAWAIWFCRNKRIHENVSLDLSFTIAGFSKLVLDCCSYAKKHGLEIADVDYDSFKLVSQP</sequence>
<organism evidence="2 3">
    <name type="scientific">Chenopodium quinoa</name>
    <name type="common">Quinoa</name>
    <dbReference type="NCBI Taxonomy" id="63459"/>
    <lineage>
        <taxon>Eukaryota</taxon>
        <taxon>Viridiplantae</taxon>
        <taxon>Streptophyta</taxon>
        <taxon>Embryophyta</taxon>
        <taxon>Tracheophyta</taxon>
        <taxon>Spermatophyta</taxon>
        <taxon>Magnoliopsida</taxon>
        <taxon>eudicotyledons</taxon>
        <taxon>Gunneridae</taxon>
        <taxon>Pentapetalae</taxon>
        <taxon>Caryophyllales</taxon>
        <taxon>Chenopodiaceae</taxon>
        <taxon>Chenopodioideae</taxon>
        <taxon>Atripliceae</taxon>
        <taxon>Chenopodium</taxon>
    </lineage>
</organism>
<dbReference type="OMA" id="KHPSFTE"/>
<dbReference type="PANTHER" id="PTHR33710">
    <property type="entry name" value="BNAC02G09200D PROTEIN"/>
    <property type="match status" value="1"/>
</dbReference>
<dbReference type="AlphaFoldDB" id="A0A803L736"/>
<protein>
    <recommendedName>
        <fullName evidence="1">Reverse transcriptase zinc-binding domain-containing protein</fullName>
    </recommendedName>
</protein>
<evidence type="ECO:0000313" key="2">
    <source>
        <dbReference type="EnsemblPlants" id="AUR62007675-RA:cds"/>
    </source>
</evidence>
<evidence type="ECO:0000259" key="1">
    <source>
        <dbReference type="Pfam" id="PF13966"/>
    </source>
</evidence>
<name>A0A803L736_CHEQI</name>
<dbReference type="SUPFAM" id="SSF56219">
    <property type="entry name" value="DNase I-like"/>
    <property type="match status" value="1"/>
</dbReference>
<dbReference type="Pfam" id="PF13966">
    <property type="entry name" value="zf-RVT"/>
    <property type="match status" value="1"/>
</dbReference>
<dbReference type="Proteomes" id="UP000596660">
    <property type="component" value="Unplaced"/>
</dbReference>
<dbReference type="EnsemblPlants" id="AUR62007675-RA">
    <property type="protein sequence ID" value="AUR62007675-RA:cds"/>
    <property type="gene ID" value="AUR62007675"/>
</dbReference>
<dbReference type="InterPro" id="IPR036691">
    <property type="entry name" value="Endo/exonu/phosph_ase_sf"/>
</dbReference>
<reference evidence="2" key="1">
    <citation type="journal article" date="2017" name="Nature">
        <title>The genome of Chenopodium quinoa.</title>
        <authorList>
            <person name="Jarvis D.E."/>
            <person name="Ho Y.S."/>
            <person name="Lightfoot D.J."/>
            <person name="Schmoeckel S.M."/>
            <person name="Li B."/>
            <person name="Borm T.J.A."/>
            <person name="Ohyanagi H."/>
            <person name="Mineta K."/>
            <person name="Michell C.T."/>
            <person name="Saber N."/>
            <person name="Kharbatia N.M."/>
            <person name="Rupper R.R."/>
            <person name="Sharp A.R."/>
            <person name="Dally N."/>
            <person name="Boughton B.A."/>
            <person name="Woo Y.H."/>
            <person name="Gao G."/>
            <person name="Schijlen E.G.W.M."/>
            <person name="Guo X."/>
            <person name="Momin A.A."/>
            <person name="Negrao S."/>
            <person name="Al-Babili S."/>
            <person name="Gehring C."/>
            <person name="Roessner U."/>
            <person name="Jung C."/>
            <person name="Murphy K."/>
            <person name="Arold S.T."/>
            <person name="Gojobori T."/>
            <person name="van der Linden C.G."/>
            <person name="van Loo E.N."/>
            <person name="Jellen E.N."/>
            <person name="Maughan P.J."/>
            <person name="Tester M."/>
        </authorList>
    </citation>
    <scope>NUCLEOTIDE SEQUENCE [LARGE SCALE GENOMIC DNA]</scope>
    <source>
        <strain evidence="2">cv. PI 614886</strain>
    </source>
</reference>
<dbReference type="PANTHER" id="PTHR33710:SF77">
    <property type="entry name" value="DNASE I-LIKE SUPERFAMILY PROTEIN"/>
    <property type="match status" value="1"/>
</dbReference>
<proteinExistence type="predicted"/>
<feature type="domain" description="Reverse transcriptase zinc-binding" evidence="1">
    <location>
        <begin position="342"/>
        <end position="403"/>
    </location>
</feature>
<dbReference type="Gene3D" id="3.60.10.10">
    <property type="entry name" value="Endonuclease/exonuclease/phosphatase"/>
    <property type="match status" value="1"/>
</dbReference>
<accession>A0A803L736</accession>
<dbReference type="InterPro" id="IPR026960">
    <property type="entry name" value="RVT-Znf"/>
</dbReference>
<dbReference type="Gramene" id="AUR62007675-RA">
    <property type="protein sequence ID" value="AUR62007675-RA:cds"/>
    <property type="gene ID" value="AUR62007675"/>
</dbReference>
<reference evidence="2" key="2">
    <citation type="submission" date="2021-03" db="UniProtKB">
        <authorList>
            <consortium name="EnsemblPlants"/>
        </authorList>
    </citation>
    <scope>IDENTIFICATION</scope>
</reference>
<evidence type="ECO:0000313" key="3">
    <source>
        <dbReference type="Proteomes" id="UP000596660"/>
    </source>
</evidence>
<keyword evidence="3" id="KW-1185">Reference proteome</keyword>